<dbReference type="eggNOG" id="ENOG502Z924">
    <property type="taxonomic scope" value="Bacteria"/>
</dbReference>
<dbReference type="RefSeq" id="WP_008908051.1">
    <property type="nucleotide sequence ID" value="NZ_CAKP01000031.1"/>
</dbReference>
<proteinExistence type="predicted"/>
<evidence type="ECO:0000313" key="1">
    <source>
        <dbReference type="EMBL" id="CCJ32775.1"/>
    </source>
</evidence>
<keyword evidence="2" id="KW-1185">Reference proteome</keyword>
<accession>I7LFT4</accession>
<reference evidence="1 2" key="1">
    <citation type="journal article" date="2011" name="J. Bacteriol.">
        <title>Draft genome sequence of Caloramator australicus strain RC3T, a thermoanaerobe from the Great Artesian Basin of Australia.</title>
        <authorList>
            <person name="Ogg C.D."/>
            <person name="Patel B.K.C."/>
        </authorList>
    </citation>
    <scope>NUCLEOTIDE SEQUENCE [LARGE SCALE GENOMIC DNA]</scope>
    <source>
        <strain evidence="1 2">RC3</strain>
    </source>
</reference>
<dbReference type="OrthoDB" id="9808492at2"/>
<comment type="caution">
    <text evidence="1">The sequence shown here is derived from an EMBL/GenBank/DDBJ whole genome shotgun (WGS) entry which is preliminary data.</text>
</comment>
<evidence type="ECO:0000313" key="2">
    <source>
        <dbReference type="Proteomes" id="UP000007652"/>
    </source>
</evidence>
<dbReference type="Proteomes" id="UP000007652">
    <property type="component" value="Unassembled WGS sequence"/>
</dbReference>
<dbReference type="Pfam" id="PF13289">
    <property type="entry name" value="SIR2_2"/>
    <property type="match status" value="1"/>
</dbReference>
<gene>
    <name evidence="1" type="ORF">CAAU_0691</name>
</gene>
<dbReference type="EMBL" id="CAKP01000031">
    <property type="protein sequence ID" value="CCJ32775.1"/>
    <property type="molecule type" value="Genomic_DNA"/>
</dbReference>
<organism evidence="1 2">
    <name type="scientific">Caloramator australicus RC3</name>
    <dbReference type="NCBI Taxonomy" id="857293"/>
    <lineage>
        <taxon>Bacteria</taxon>
        <taxon>Bacillati</taxon>
        <taxon>Bacillota</taxon>
        <taxon>Clostridia</taxon>
        <taxon>Eubacteriales</taxon>
        <taxon>Clostridiaceae</taxon>
        <taxon>Caloramator</taxon>
    </lineage>
</organism>
<dbReference type="AlphaFoldDB" id="I7LFT4"/>
<dbReference type="STRING" id="857293.CAAU_0691"/>
<protein>
    <submittedName>
        <fullName evidence="1">Uncharacterized protein</fullName>
    </submittedName>
</protein>
<name>I7LFT4_9CLOT</name>
<sequence length="475" mass="55937">MKFIYNQTQDSIEFNQNDIRSIFNLDLENEKNKVEKLVNQLNENIYLYLEKPEEFIKKYKEELDIDIKEEILNFKSNELILINNLDNTMKEKTKKIREDILSKFLMIDNLCILMGNGCSIYAGSRATNNRQNNRQDEPSYKKVLSNFNTSNKKLKEIVNKLQQLDRPEQILDKLYEILSYYSNIIEDSKLSKKIENLILEFKKVFIKDYVLDIDYSSNFLHKLFLKRLISRNQKLPRVNIFTLNYDLLIEKSAEELEIFVNNGFLGFQKRIFSPSIYYTDVHLNHSDGSKSYTKSINLYKLHGSLSWVLDEEKTPYGITEIQCKFKNNKIELEGDKLPNCIIYPVQTKKKYSLDLPYSEMFRQFVEVINRPNTALFIMGYSFLDEHVNDIITNALANPNFNLVVFSYQDETDENIAPYLKKLFDVSKEDSRITVLSGKILGNFKYIVKYLIPYPQNDSIEKVIYQTLKKIKDGAL</sequence>